<evidence type="ECO:0000313" key="3">
    <source>
        <dbReference type="EMBL" id="BBP89285.1"/>
    </source>
</evidence>
<gene>
    <name evidence="3" type="ORF">BsIDN1_29030</name>
</gene>
<dbReference type="CDD" id="cd10845">
    <property type="entry name" value="DSRM_RNAse_III_family"/>
    <property type="match status" value="1"/>
</dbReference>
<dbReference type="SUPFAM" id="SSF54768">
    <property type="entry name" value="dsRNA-binding domain-like"/>
    <property type="match status" value="1"/>
</dbReference>
<feature type="domain" description="DRBM" evidence="2">
    <location>
        <begin position="10"/>
        <end position="60"/>
    </location>
</feature>
<evidence type="ECO:0000259" key="2">
    <source>
        <dbReference type="PROSITE" id="PS50137"/>
    </source>
</evidence>
<dbReference type="AlphaFoldDB" id="A0A5S9M8U9"/>
<dbReference type="GO" id="GO:0003723">
    <property type="term" value="F:RNA binding"/>
    <property type="evidence" value="ECO:0007669"/>
    <property type="project" value="UniProtKB-UniRule"/>
</dbReference>
<organism evidence="3 4">
    <name type="scientific">Bacillus safensis</name>
    <dbReference type="NCBI Taxonomy" id="561879"/>
    <lineage>
        <taxon>Bacteria</taxon>
        <taxon>Bacillati</taxon>
        <taxon>Bacillota</taxon>
        <taxon>Bacilli</taxon>
        <taxon>Bacillales</taxon>
        <taxon>Bacillaceae</taxon>
        <taxon>Bacillus</taxon>
    </lineage>
</organism>
<dbReference type="Pfam" id="PF00035">
    <property type="entry name" value="dsrm"/>
    <property type="match status" value="1"/>
</dbReference>
<dbReference type="PROSITE" id="PS50137">
    <property type="entry name" value="DS_RBD"/>
    <property type="match status" value="1"/>
</dbReference>
<protein>
    <recommendedName>
        <fullName evidence="2">DRBM domain-containing protein</fullName>
    </recommendedName>
</protein>
<name>A0A5S9M8U9_BACIA</name>
<evidence type="ECO:0000256" key="1">
    <source>
        <dbReference type="PROSITE-ProRule" id="PRU00266"/>
    </source>
</evidence>
<dbReference type="InterPro" id="IPR014720">
    <property type="entry name" value="dsRBD_dom"/>
</dbReference>
<evidence type="ECO:0000313" key="4">
    <source>
        <dbReference type="Proteomes" id="UP000464658"/>
    </source>
</evidence>
<accession>A0A5S9M8U9</accession>
<dbReference type="Proteomes" id="UP000464658">
    <property type="component" value="Chromosome"/>
</dbReference>
<reference evidence="3 4" key="1">
    <citation type="submission" date="2019-12" db="EMBL/GenBank/DDBJ databases">
        <title>Full genome sequence of a Bacillus safensis strain isolated from commercially available natto in Indonesia.</title>
        <authorList>
            <person name="Yoshida M."/>
            <person name="Uomi M."/>
            <person name="Waturangi D."/>
            <person name="Ekaputri J.J."/>
            <person name="Setiamarga D.H.E."/>
        </authorList>
    </citation>
    <scope>NUCLEOTIDE SEQUENCE [LARGE SCALE GENOMIC DNA]</scope>
    <source>
        <strain evidence="3 4">IDN1</strain>
    </source>
</reference>
<dbReference type="EMBL" id="AP021906">
    <property type="protein sequence ID" value="BBP89285.1"/>
    <property type="molecule type" value="Genomic_DNA"/>
</dbReference>
<dbReference type="Gene3D" id="3.30.160.20">
    <property type="match status" value="1"/>
</dbReference>
<proteinExistence type="predicted"/>
<keyword evidence="1" id="KW-0694">RNA-binding</keyword>
<sequence>MMERSRTSWTLKSQLQEFVQRDGKGVLEYRILHEKGPAHNREFEANVSLRGEVLGIGNGR</sequence>